<evidence type="ECO:0000313" key="3">
    <source>
        <dbReference type="Proteomes" id="UP001054945"/>
    </source>
</evidence>
<dbReference type="Gene3D" id="3.30.710.10">
    <property type="entry name" value="Potassium Channel Kv1.1, Chain A"/>
    <property type="match status" value="1"/>
</dbReference>
<dbReference type="CDD" id="cd18186">
    <property type="entry name" value="BTB_POZ_ZBTB_KLHL-like"/>
    <property type="match status" value="1"/>
</dbReference>
<dbReference type="Gene3D" id="1.25.40.420">
    <property type="match status" value="1"/>
</dbReference>
<feature type="domain" description="BTB" evidence="1">
    <location>
        <begin position="42"/>
        <end position="109"/>
    </location>
</feature>
<sequence length="190" mass="21782">MSTYITSAENPFPHVISNISKSDVDCSLKSDLNTMFRDRILCDIKLQTPTETFQAHKNILSARSPVFRAMFTSDMMEKIKDCVDIPDMEADTMHRLLVYVYTNKLEDNQWKNVTDLYEAADKYEIISLKDECSSVLKISLCPANACAILILADLHSDADLKTFVQEYILRNSKAIICSNEWENMIKIMLH</sequence>
<dbReference type="PROSITE" id="PS50097">
    <property type="entry name" value="BTB"/>
    <property type="match status" value="1"/>
</dbReference>
<gene>
    <name evidence="2" type="primary">Tdpoz4</name>
    <name evidence="2" type="ORF">CEXT_231651</name>
</gene>
<comment type="caution">
    <text evidence="2">The sequence shown here is derived from an EMBL/GenBank/DDBJ whole genome shotgun (WGS) entry which is preliminary data.</text>
</comment>
<dbReference type="InterPro" id="IPR011333">
    <property type="entry name" value="SKP1/BTB/POZ_sf"/>
</dbReference>
<dbReference type="SUPFAM" id="SSF54695">
    <property type="entry name" value="POZ domain"/>
    <property type="match status" value="1"/>
</dbReference>
<dbReference type="SMART" id="SM00225">
    <property type="entry name" value="BTB"/>
    <property type="match status" value="1"/>
</dbReference>
<dbReference type="Proteomes" id="UP001054945">
    <property type="component" value="Unassembled WGS sequence"/>
</dbReference>
<dbReference type="FunFam" id="3.30.710.10:FF:000159">
    <property type="entry name" value="Speckle-type POZ protein B"/>
    <property type="match status" value="1"/>
</dbReference>
<evidence type="ECO:0000313" key="2">
    <source>
        <dbReference type="EMBL" id="GIY31811.1"/>
    </source>
</evidence>
<evidence type="ECO:0000259" key="1">
    <source>
        <dbReference type="PROSITE" id="PS50097"/>
    </source>
</evidence>
<dbReference type="InterPro" id="IPR000210">
    <property type="entry name" value="BTB/POZ_dom"/>
</dbReference>
<protein>
    <submittedName>
        <fullName evidence="2">TD and POZ domain-containing protein 4</fullName>
    </submittedName>
</protein>
<dbReference type="PANTHER" id="PTHR24413">
    <property type="entry name" value="SPECKLE-TYPE POZ PROTEIN"/>
    <property type="match status" value="1"/>
</dbReference>
<accession>A0AAV4SGA1</accession>
<proteinExistence type="predicted"/>
<organism evidence="2 3">
    <name type="scientific">Caerostris extrusa</name>
    <name type="common">Bark spider</name>
    <name type="synonym">Caerostris bankana</name>
    <dbReference type="NCBI Taxonomy" id="172846"/>
    <lineage>
        <taxon>Eukaryota</taxon>
        <taxon>Metazoa</taxon>
        <taxon>Ecdysozoa</taxon>
        <taxon>Arthropoda</taxon>
        <taxon>Chelicerata</taxon>
        <taxon>Arachnida</taxon>
        <taxon>Araneae</taxon>
        <taxon>Araneomorphae</taxon>
        <taxon>Entelegynae</taxon>
        <taxon>Araneoidea</taxon>
        <taxon>Araneidae</taxon>
        <taxon>Caerostris</taxon>
    </lineage>
</organism>
<dbReference type="EMBL" id="BPLR01009426">
    <property type="protein sequence ID" value="GIY31811.1"/>
    <property type="molecule type" value="Genomic_DNA"/>
</dbReference>
<reference evidence="2 3" key="1">
    <citation type="submission" date="2021-06" db="EMBL/GenBank/DDBJ databases">
        <title>Caerostris extrusa draft genome.</title>
        <authorList>
            <person name="Kono N."/>
            <person name="Arakawa K."/>
        </authorList>
    </citation>
    <scope>NUCLEOTIDE SEQUENCE [LARGE SCALE GENOMIC DNA]</scope>
</reference>
<dbReference type="AlphaFoldDB" id="A0AAV4SGA1"/>
<keyword evidence="3" id="KW-1185">Reference proteome</keyword>
<name>A0AAV4SGA1_CAEEX</name>
<dbReference type="Pfam" id="PF00651">
    <property type="entry name" value="BTB"/>
    <property type="match status" value="1"/>
</dbReference>